<dbReference type="PANTHER" id="PTHR31817">
    <property type="match status" value="1"/>
</dbReference>
<feature type="region of interest" description="Disordered" evidence="5">
    <location>
        <begin position="1"/>
        <end position="43"/>
    </location>
</feature>
<keyword evidence="7" id="KW-1185">Reference proteome</keyword>
<dbReference type="SMART" id="SM01154">
    <property type="entry name" value="DUF1704"/>
    <property type="match status" value="1"/>
</dbReference>
<dbReference type="PANTHER" id="PTHR31817:SF0">
    <property type="entry name" value="CHROMOSOME UNDETERMINED SCAFFOLD_67, WHOLE GENOME SHOTGUN SEQUENCE"/>
    <property type="match status" value="1"/>
</dbReference>
<evidence type="ECO:0000256" key="5">
    <source>
        <dbReference type="SAM" id="MobiDB-lite"/>
    </source>
</evidence>
<protein>
    <submittedName>
        <fullName evidence="6">DUF1704 domain-containing protein</fullName>
    </submittedName>
</protein>
<evidence type="ECO:0000313" key="7">
    <source>
        <dbReference type="Proteomes" id="UP000291101"/>
    </source>
</evidence>
<keyword evidence="3" id="KW-0378">Hydrolase</keyword>
<keyword evidence="4" id="KW-0482">Metalloprotease</keyword>
<keyword evidence="2" id="KW-0645">Protease</keyword>
<dbReference type="GO" id="GO:0008237">
    <property type="term" value="F:metallopeptidase activity"/>
    <property type="evidence" value="ECO:0007669"/>
    <property type="project" value="UniProtKB-KW"/>
</dbReference>
<evidence type="ECO:0000256" key="3">
    <source>
        <dbReference type="ARBA" id="ARBA00022801"/>
    </source>
</evidence>
<reference evidence="6 7" key="1">
    <citation type="submission" date="2019-01" db="EMBL/GenBank/DDBJ databases">
        <title>Novel species of Nocardioides.</title>
        <authorList>
            <person name="Liu Q."/>
            <person name="X Y.-H."/>
        </authorList>
    </citation>
    <scope>NUCLEOTIDE SEQUENCE [LARGE SCALE GENOMIC DNA]</scope>
    <source>
        <strain evidence="6 7">HLT2-9</strain>
    </source>
</reference>
<dbReference type="AlphaFoldDB" id="A0A4Q2SJM0"/>
<comment type="caution">
    <text evidence="6">The sequence shown here is derived from an EMBL/GenBank/DDBJ whole genome shotgun (WGS) entry which is preliminary data.</text>
</comment>
<dbReference type="GO" id="GO:0006508">
    <property type="term" value="P:proteolysis"/>
    <property type="evidence" value="ECO:0007669"/>
    <property type="project" value="UniProtKB-KW"/>
</dbReference>
<dbReference type="OrthoDB" id="9785840at2"/>
<proteinExistence type="predicted"/>
<dbReference type="Proteomes" id="UP000291101">
    <property type="component" value="Unassembled WGS sequence"/>
</dbReference>
<dbReference type="EMBL" id="SDWV01000023">
    <property type="protein sequence ID" value="RYC05602.1"/>
    <property type="molecule type" value="Genomic_DNA"/>
</dbReference>
<dbReference type="InterPro" id="IPR012548">
    <property type="entry name" value="MATCAP"/>
</dbReference>
<evidence type="ECO:0000256" key="1">
    <source>
        <dbReference type="ARBA" id="ARBA00001947"/>
    </source>
</evidence>
<dbReference type="GO" id="GO:0080164">
    <property type="term" value="P:regulation of nitric oxide metabolic process"/>
    <property type="evidence" value="ECO:0007669"/>
    <property type="project" value="TreeGrafter"/>
</dbReference>
<comment type="cofactor">
    <cofactor evidence="1">
        <name>Zn(2+)</name>
        <dbReference type="ChEBI" id="CHEBI:29105"/>
    </cofactor>
</comment>
<sequence>MRPRTGVQEDLHGRVDRRGRRRGTGPRAGVAGGDDARPRGGAGEAAVIESGEGLSASDLAVDHQLALLAGSFRFLLDITPVDADDLRDGFIEGRDPDPAFTYRELEADLAVVRAELASVDLGDVDDPVLGQLLRAKHREMELQLDMLEARDSDDFLPLSVELYGGVSPALRAQAERLLAGITRTEPSDEALDAQEFLALAEAEIELYRAEDPDLDMHAEIRADVNGVMVSGDVLMIGPETKVQQARAQALLHHEVGTHLVTQANGSRQPIKVLGVGLAGYDETQEGLAVLAEIACGGLTAFRLRQLASRVVTVHRLIGGASFAEAHEALVADDFPEGSAWTTVMRVYRSGGMTKDAIYLRGLVELLEHLGAGGSLDRLWLGKFSLRDLPLIGDLEDRGLLRKPRILPRYLNDPQSHANLARAAGTEDLGTLLEGHA</sequence>
<evidence type="ECO:0000256" key="4">
    <source>
        <dbReference type="ARBA" id="ARBA00023049"/>
    </source>
</evidence>
<dbReference type="Pfam" id="PF08014">
    <property type="entry name" value="MATCAP"/>
    <property type="match status" value="1"/>
</dbReference>
<evidence type="ECO:0000256" key="2">
    <source>
        <dbReference type="ARBA" id="ARBA00022670"/>
    </source>
</evidence>
<organism evidence="6 7">
    <name type="scientific">Nocardioides zhouii</name>
    <dbReference type="NCBI Taxonomy" id="1168729"/>
    <lineage>
        <taxon>Bacteria</taxon>
        <taxon>Bacillati</taxon>
        <taxon>Actinomycetota</taxon>
        <taxon>Actinomycetes</taxon>
        <taxon>Propionibacteriales</taxon>
        <taxon>Nocardioidaceae</taxon>
        <taxon>Nocardioides</taxon>
    </lineage>
</organism>
<feature type="compositionally biased region" description="Basic and acidic residues" evidence="5">
    <location>
        <begin position="7"/>
        <end position="16"/>
    </location>
</feature>
<gene>
    <name evidence="6" type="ORF">EUA94_18495</name>
</gene>
<accession>A0A4Q2SJM0</accession>
<name>A0A4Q2SJM0_9ACTN</name>
<evidence type="ECO:0000313" key="6">
    <source>
        <dbReference type="EMBL" id="RYC05602.1"/>
    </source>
</evidence>